<dbReference type="AlphaFoldDB" id="A0A8T2NQ01"/>
<dbReference type="EMBL" id="JAFBMS010000052">
    <property type="protein sequence ID" value="KAG9339638.1"/>
    <property type="molecule type" value="Genomic_DNA"/>
</dbReference>
<protein>
    <submittedName>
        <fullName evidence="1">Uncharacterized protein</fullName>
    </submittedName>
</protein>
<organism evidence="1 2">
    <name type="scientific">Albula glossodonta</name>
    <name type="common">roundjaw bonefish</name>
    <dbReference type="NCBI Taxonomy" id="121402"/>
    <lineage>
        <taxon>Eukaryota</taxon>
        <taxon>Metazoa</taxon>
        <taxon>Chordata</taxon>
        <taxon>Craniata</taxon>
        <taxon>Vertebrata</taxon>
        <taxon>Euteleostomi</taxon>
        <taxon>Actinopterygii</taxon>
        <taxon>Neopterygii</taxon>
        <taxon>Teleostei</taxon>
        <taxon>Albuliformes</taxon>
        <taxon>Albulidae</taxon>
        <taxon>Albula</taxon>
    </lineage>
</organism>
<comment type="caution">
    <text evidence="1">The sequence shown here is derived from an EMBL/GenBank/DDBJ whole genome shotgun (WGS) entry which is preliminary data.</text>
</comment>
<evidence type="ECO:0000313" key="1">
    <source>
        <dbReference type="EMBL" id="KAG9339638.1"/>
    </source>
</evidence>
<accession>A0A8T2NQ01</accession>
<dbReference type="Proteomes" id="UP000824540">
    <property type="component" value="Unassembled WGS sequence"/>
</dbReference>
<name>A0A8T2NQ01_9TELE</name>
<gene>
    <name evidence="1" type="ORF">JZ751_023530</name>
</gene>
<proteinExistence type="predicted"/>
<reference evidence="1" key="1">
    <citation type="thesis" date="2021" institute="BYU ScholarsArchive" country="Provo, UT, USA">
        <title>Applications of and Algorithms for Genome Assembly and Genomic Analyses with an Emphasis on Marine Teleosts.</title>
        <authorList>
            <person name="Pickett B.D."/>
        </authorList>
    </citation>
    <scope>NUCLEOTIDE SEQUENCE</scope>
    <source>
        <strain evidence="1">HI-2016</strain>
    </source>
</reference>
<sequence length="62" mass="7136">MSNRIYPDERRFWKTPQHSLLSIFLRSVPSKPELQNSSRMHYSCPEPGSCLHITGCGNCDAR</sequence>
<evidence type="ECO:0000313" key="2">
    <source>
        <dbReference type="Proteomes" id="UP000824540"/>
    </source>
</evidence>
<keyword evidence="2" id="KW-1185">Reference proteome</keyword>